<keyword evidence="3" id="KW-0862">Zinc</keyword>
<feature type="compositionally biased region" description="Basic and acidic residues" evidence="8">
    <location>
        <begin position="80"/>
        <end position="91"/>
    </location>
</feature>
<dbReference type="Proteomes" id="UP001149165">
    <property type="component" value="Unassembled WGS sequence"/>
</dbReference>
<keyword evidence="5" id="KW-0238">DNA-binding</keyword>
<dbReference type="PANTHER" id="PTHR31313:SF81">
    <property type="entry name" value="TY1 ENHANCER ACTIVATOR"/>
    <property type="match status" value="1"/>
</dbReference>
<dbReference type="GO" id="GO:0005634">
    <property type="term" value="C:nucleus"/>
    <property type="evidence" value="ECO:0007669"/>
    <property type="project" value="UniProtKB-SubCell"/>
</dbReference>
<keyword evidence="4" id="KW-0805">Transcription regulation</keyword>
<gene>
    <name evidence="10" type="ORF">N7456_006625</name>
</gene>
<protein>
    <recommendedName>
        <fullName evidence="9">Zn(2)-C6 fungal-type domain-containing protein</fullName>
    </recommendedName>
</protein>
<dbReference type="CDD" id="cd00067">
    <property type="entry name" value="GAL4"/>
    <property type="match status" value="1"/>
</dbReference>
<accession>A0A9W9KC36</accession>
<reference evidence="10" key="2">
    <citation type="journal article" date="2023" name="IMA Fungus">
        <title>Comparative genomic study of the Penicillium genus elucidates a diverse pangenome and 15 lateral gene transfer events.</title>
        <authorList>
            <person name="Petersen C."/>
            <person name="Sorensen T."/>
            <person name="Nielsen M.R."/>
            <person name="Sondergaard T.E."/>
            <person name="Sorensen J.L."/>
            <person name="Fitzpatrick D.A."/>
            <person name="Frisvad J.C."/>
            <person name="Nielsen K.L."/>
        </authorList>
    </citation>
    <scope>NUCLEOTIDE SEQUENCE</scope>
    <source>
        <strain evidence="10">IBT 30069</strain>
    </source>
</reference>
<evidence type="ECO:0000256" key="4">
    <source>
        <dbReference type="ARBA" id="ARBA00023015"/>
    </source>
</evidence>
<evidence type="ECO:0000313" key="11">
    <source>
        <dbReference type="Proteomes" id="UP001149165"/>
    </source>
</evidence>
<evidence type="ECO:0000256" key="3">
    <source>
        <dbReference type="ARBA" id="ARBA00022833"/>
    </source>
</evidence>
<organism evidence="10 11">
    <name type="scientific">Penicillium angulare</name>
    <dbReference type="NCBI Taxonomy" id="116970"/>
    <lineage>
        <taxon>Eukaryota</taxon>
        <taxon>Fungi</taxon>
        <taxon>Dikarya</taxon>
        <taxon>Ascomycota</taxon>
        <taxon>Pezizomycotina</taxon>
        <taxon>Eurotiomycetes</taxon>
        <taxon>Eurotiomycetidae</taxon>
        <taxon>Eurotiales</taxon>
        <taxon>Aspergillaceae</taxon>
        <taxon>Penicillium</taxon>
    </lineage>
</organism>
<dbReference type="GO" id="GO:0003677">
    <property type="term" value="F:DNA binding"/>
    <property type="evidence" value="ECO:0007669"/>
    <property type="project" value="UniProtKB-KW"/>
</dbReference>
<dbReference type="EMBL" id="JAPQKH010000004">
    <property type="protein sequence ID" value="KAJ5100573.1"/>
    <property type="molecule type" value="Genomic_DNA"/>
</dbReference>
<dbReference type="PROSITE" id="PS50048">
    <property type="entry name" value="ZN2_CY6_FUNGAL_2"/>
    <property type="match status" value="1"/>
</dbReference>
<dbReference type="InterPro" id="IPR007219">
    <property type="entry name" value="XnlR_reg_dom"/>
</dbReference>
<dbReference type="Pfam" id="PF00172">
    <property type="entry name" value="Zn_clus"/>
    <property type="match status" value="1"/>
</dbReference>
<evidence type="ECO:0000256" key="8">
    <source>
        <dbReference type="SAM" id="MobiDB-lite"/>
    </source>
</evidence>
<dbReference type="AlphaFoldDB" id="A0A9W9KC36"/>
<dbReference type="Gene3D" id="4.10.240.10">
    <property type="entry name" value="Zn(2)-C6 fungal-type DNA-binding domain"/>
    <property type="match status" value="1"/>
</dbReference>
<dbReference type="PANTHER" id="PTHR31313">
    <property type="entry name" value="TY1 ENHANCER ACTIVATOR"/>
    <property type="match status" value="1"/>
</dbReference>
<dbReference type="GO" id="GO:0000981">
    <property type="term" value="F:DNA-binding transcription factor activity, RNA polymerase II-specific"/>
    <property type="evidence" value="ECO:0007669"/>
    <property type="project" value="InterPro"/>
</dbReference>
<evidence type="ECO:0000256" key="5">
    <source>
        <dbReference type="ARBA" id="ARBA00023125"/>
    </source>
</evidence>
<dbReference type="GO" id="GO:0006351">
    <property type="term" value="P:DNA-templated transcription"/>
    <property type="evidence" value="ECO:0007669"/>
    <property type="project" value="InterPro"/>
</dbReference>
<comment type="subcellular location">
    <subcellularLocation>
        <location evidence="1">Nucleus</location>
    </subcellularLocation>
</comment>
<evidence type="ECO:0000313" key="10">
    <source>
        <dbReference type="EMBL" id="KAJ5100573.1"/>
    </source>
</evidence>
<evidence type="ECO:0000256" key="7">
    <source>
        <dbReference type="ARBA" id="ARBA00023242"/>
    </source>
</evidence>
<keyword evidence="7" id="KW-0539">Nucleus</keyword>
<dbReference type="SUPFAM" id="SSF57701">
    <property type="entry name" value="Zn2/Cys6 DNA-binding domain"/>
    <property type="match status" value="1"/>
</dbReference>
<evidence type="ECO:0000256" key="6">
    <source>
        <dbReference type="ARBA" id="ARBA00023163"/>
    </source>
</evidence>
<evidence type="ECO:0000256" key="1">
    <source>
        <dbReference type="ARBA" id="ARBA00004123"/>
    </source>
</evidence>
<keyword evidence="11" id="KW-1185">Reference proteome</keyword>
<dbReference type="Pfam" id="PF04082">
    <property type="entry name" value="Fungal_trans"/>
    <property type="match status" value="1"/>
</dbReference>
<reference evidence="10" key="1">
    <citation type="submission" date="2022-11" db="EMBL/GenBank/DDBJ databases">
        <authorList>
            <person name="Petersen C."/>
        </authorList>
    </citation>
    <scope>NUCLEOTIDE SEQUENCE</scope>
    <source>
        <strain evidence="10">IBT 30069</strain>
    </source>
</reference>
<dbReference type="InterPro" id="IPR051615">
    <property type="entry name" value="Transcr_Regulatory_Elem"/>
</dbReference>
<dbReference type="GO" id="GO:0008270">
    <property type="term" value="F:zinc ion binding"/>
    <property type="evidence" value="ECO:0007669"/>
    <property type="project" value="InterPro"/>
</dbReference>
<evidence type="ECO:0000259" key="9">
    <source>
        <dbReference type="PROSITE" id="PS50048"/>
    </source>
</evidence>
<evidence type="ECO:0000256" key="2">
    <source>
        <dbReference type="ARBA" id="ARBA00022723"/>
    </source>
</evidence>
<keyword evidence="2" id="KW-0479">Metal-binding</keyword>
<proteinExistence type="predicted"/>
<dbReference type="CDD" id="cd12148">
    <property type="entry name" value="fungal_TF_MHR"/>
    <property type="match status" value="1"/>
</dbReference>
<comment type="caution">
    <text evidence="10">The sequence shown here is derived from an EMBL/GenBank/DDBJ whole genome shotgun (WGS) entry which is preliminary data.</text>
</comment>
<feature type="region of interest" description="Disordered" evidence="8">
    <location>
        <begin position="80"/>
        <end position="113"/>
    </location>
</feature>
<keyword evidence="6" id="KW-0804">Transcription</keyword>
<sequence>MNPSRKYPAKERRYGFACLVCRRRKIRCDGKKPNCENCAKAKETCNYKESSSYNAQLVSQLQRSRKHNNDLKRRLRELASLDPSDRDRRLAETNQELDDLDMMESPPEGMNEAPNPNLPPESDVLNEEMSYHVPDNFSLDENGTYYGATSRFCPLPASEQQMNQHYGLEERKLEASEAYHRKWLASNSKLHQSLENLAMKNIHQYTDVDPDLCEILLQIYWTWQAPLHNCVYRRCFFRDLALGGPYFSPFLLNVMFAHACRHTKDDDTRFFPLNKGEYFLQQARQLLMEELARDTPRICTIQGLLILGGRQCAVGKSSEGWLYTGMAIRMMTDLGIHLYRGNLDKLHGMEPHDLEVRKRLYLSAFIWDK</sequence>
<feature type="domain" description="Zn(2)-C6 fungal-type" evidence="9">
    <location>
        <begin position="17"/>
        <end position="47"/>
    </location>
</feature>
<dbReference type="InterPro" id="IPR036864">
    <property type="entry name" value="Zn2-C6_fun-type_DNA-bd_sf"/>
</dbReference>
<dbReference type="InterPro" id="IPR001138">
    <property type="entry name" value="Zn2Cys6_DnaBD"/>
</dbReference>
<dbReference type="PROSITE" id="PS00463">
    <property type="entry name" value="ZN2_CY6_FUNGAL_1"/>
    <property type="match status" value="1"/>
</dbReference>
<dbReference type="OrthoDB" id="4161332at2759"/>
<dbReference type="SMART" id="SM00066">
    <property type="entry name" value="GAL4"/>
    <property type="match status" value="1"/>
</dbReference>
<name>A0A9W9KC36_9EURO</name>